<dbReference type="OrthoDB" id="8595273at2"/>
<dbReference type="AlphaFoldDB" id="A0A087M674"/>
<dbReference type="PANTHER" id="PTHR18964">
    <property type="entry name" value="ROK (REPRESSOR, ORF, KINASE) FAMILY"/>
    <property type="match status" value="1"/>
</dbReference>
<name>A0A087M674_9HYPH</name>
<dbReference type="SUPFAM" id="SSF46785">
    <property type="entry name" value="Winged helix' DNA-binding domain"/>
    <property type="match status" value="1"/>
</dbReference>
<dbReference type="GO" id="GO:0009384">
    <property type="term" value="F:N-acylmannosamine kinase activity"/>
    <property type="evidence" value="ECO:0007669"/>
    <property type="project" value="TreeGrafter"/>
</dbReference>
<dbReference type="RefSeq" id="WP_035080097.1">
    <property type="nucleotide sequence ID" value="NZ_JQGC01000003.1"/>
</dbReference>
<feature type="domain" description="HTH marR-type" evidence="1">
    <location>
        <begin position="23"/>
        <end position="68"/>
    </location>
</feature>
<dbReference type="Gene3D" id="1.10.10.10">
    <property type="entry name" value="Winged helix-like DNA-binding domain superfamily/Winged helix DNA-binding domain"/>
    <property type="match status" value="1"/>
</dbReference>
<sequence>MTYSPETLIAPRFSRAAEGGVVSPNERALLRLIWRNPGMSRSEITPHIDLTQQSVYRIIDQLAERGIVALGAPKPGVGRGQPSPTLRLDGRHAYSCGISVNTDVIGICLMDLAGRILGEASVPLRESSMAEALDLVAEELAGLQRSNGLSPDSFFGIGFAIAGYHVGGTRYNAPLPLHEWSLIELGPLMAEFFGRPVWVHNGANTGTIAESMFGVGRYIKHFAYLSFNYGFGGGLISDGELLLGGNGNAGEFSGIYDAEESKRRPALQYLIERLNHNGVEVPSISYMRKYFDPNWPGVAEWVEEVTPAYNRMINAIRAVIDPQAIVFGGQVPSDLAQMLIAKTHIFDRPRYGVNRPGPKLIVSEISTDASAMGAAVTPFRAAFY</sequence>
<dbReference type="InterPro" id="IPR036388">
    <property type="entry name" value="WH-like_DNA-bd_sf"/>
</dbReference>
<keyword evidence="3" id="KW-1185">Reference proteome</keyword>
<dbReference type="Pfam" id="PF01047">
    <property type="entry name" value="MarR"/>
    <property type="match status" value="1"/>
</dbReference>
<dbReference type="SUPFAM" id="SSF53067">
    <property type="entry name" value="Actin-like ATPase domain"/>
    <property type="match status" value="1"/>
</dbReference>
<dbReference type="InterPro" id="IPR043129">
    <property type="entry name" value="ATPase_NBD"/>
</dbReference>
<proteinExistence type="predicted"/>
<dbReference type="InterPro" id="IPR000835">
    <property type="entry name" value="HTH_MarR-typ"/>
</dbReference>
<dbReference type="CDD" id="cd23763">
    <property type="entry name" value="ASKHA_ATPase_ROK"/>
    <property type="match status" value="1"/>
</dbReference>
<dbReference type="GO" id="GO:0019262">
    <property type="term" value="P:N-acetylneuraminate catabolic process"/>
    <property type="evidence" value="ECO:0007669"/>
    <property type="project" value="TreeGrafter"/>
</dbReference>
<evidence type="ECO:0000313" key="3">
    <source>
        <dbReference type="Proteomes" id="UP000028981"/>
    </source>
</evidence>
<evidence type="ECO:0000313" key="2">
    <source>
        <dbReference type="EMBL" id="KFL32377.1"/>
    </source>
</evidence>
<organism evidence="2 3">
    <name type="scientific">Devosia riboflavina</name>
    <dbReference type="NCBI Taxonomy" id="46914"/>
    <lineage>
        <taxon>Bacteria</taxon>
        <taxon>Pseudomonadati</taxon>
        <taxon>Pseudomonadota</taxon>
        <taxon>Alphaproteobacteria</taxon>
        <taxon>Hyphomicrobiales</taxon>
        <taxon>Devosiaceae</taxon>
        <taxon>Devosia</taxon>
    </lineage>
</organism>
<dbReference type="PANTHER" id="PTHR18964:SF169">
    <property type="entry name" value="N-ACETYLMANNOSAMINE KINASE"/>
    <property type="match status" value="1"/>
</dbReference>
<dbReference type="Pfam" id="PF00480">
    <property type="entry name" value="ROK"/>
    <property type="match status" value="1"/>
</dbReference>
<reference evidence="2 3" key="1">
    <citation type="submission" date="2014-08" db="EMBL/GenBank/DDBJ databases">
        <authorList>
            <person name="Hassan Y.I."/>
            <person name="Lepp D."/>
            <person name="Zhou T."/>
        </authorList>
    </citation>
    <scope>NUCLEOTIDE SEQUENCE [LARGE SCALE GENOMIC DNA]</scope>
    <source>
        <strain evidence="2 3">IFO13584</strain>
    </source>
</reference>
<evidence type="ECO:0000259" key="1">
    <source>
        <dbReference type="Pfam" id="PF01047"/>
    </source>
</evidence>
<protein>
    <submittedName>
        <fullName evidence="2">ROK family transcriptional regulator</fullName>
    </submittedName>
</protein>
<gene>
    <name evidence="2" type="ORF">JP75_05390</name>
</gene>
<dbReference type="InterPro" id="IPR036390">
    <property type="entry name" value="WH_DNA-bd_sf"/>
</dbReference>
<accession>A0A087M674</accession>
<comment type="caution">
    <text evidence="2">The sequence shown here is derived from an EMBL/GenBank/DDBJ whole genome shotgun (WGS) entry which is preliminary data.</text>
</comment>
<dbReference type="Proteomes" id="UP000028981">
    <property type="component" value="Unassembled WGS sequence"/>
</dbReference>
<dbReference type="STRING" id="46914.JP75_05390"/>
<dbReference type="InterPro" id="IPR000600">
    <property type="entry name" value="ROK"/>
</dbReference>
<dbReference type="EMBL" id="JQGC01000003">
    <property type="protein sequence ID" value="KFL32377.1"/>
    <property type="molecule type" value="Genomic_DNA"/>
</dbReference>
<dbReference type="GO" id="GO:0003700">
    <property type="term" value="F:DNA-binding transcription factor activity"/>
    <property type="evidence" value="ECO:0007669"/>
    <property type="project" value="InterPro"/>
</dbReference>
<dbReference type="Gene3D" id="3.30.420.40">
    <property type="match status" value="2"/>
</dbReference>